<dbReference type="InterPro" id="IPR000683">
    <property type="entry name" value="Gfo/Idh/MocA-like_OxRdtase_N"/>
</dbReference>
<dbReference type="GO" id="GO:0016491">
    <property type="term" value="F:oxidoreductase activity"/>
    <property type="evidence" value="ECO:0007669"/>
    <property type="project" value="UniProtKB-KW"/>
</dbReference>
<dbReference type="OrthoDB" id="9815825at2"/>
<evidence type="ECO:0000256" key="2">
    <source>
        <dbReference type="ARBA" id="ARBA00023002"/>
    </source>
</evidence>
<name>A0A4Q2L4K2_9MICO</name>
<protein>
    <recommendedName>
        <fullName evidence="3">Gfo/Idh/MocA-like oxidoreductase N-terminal domain-containing protein</fullName>
    </recommendedName>
</protein>
<evidence type="ECO:0000313" key="5">
    <source>
        <dbReference type="Proteomes" id="UP000293865"/>
    </source>
</evidence>
<comment type="caution">
    <text evidence="4">The sequence shown here is derived from an EMBL/GenBank/DDBJ whole genome shotgun (WGS) entry which is preliminary data.</text>
</comment>
<dbReference type="PANTHER" id="PTHR22604:SF105">
    <property type="entry name" value="TRANS-1,2-DIHYDROBENZENE-1,2-DIOL DEHYDROGENASE"/>
    <property type="match status" value="1"/>
</dbReference>
<comment type="similarity">
    <text evidence="1">Belongs to the Gfo/Idh/MocA family.</text>
</comment>
<dbReference type="InterPro" id="IPR050984">
    <property type="entry name" value="Gfo/Idh/MocA_domain"/>
</dbReference>
<evidence type="ECO:0000256" key="1">
    <source>
        <dbReference type="ARBA" id="ARBA00010928"/>
    </source>
</evidence>
<accession>A0A4Q2L4K2</accession>
<keyword evidence="2" id="KW-0560">Oxidoreductase</keyword>
<keyword evidence="5" id="KW-1185">Reference proteome</keyword>
<evidence type="ECO:0000313" key="4">
    <source>
        <dbReference type="EMBL" id="RXZ72529.1"/>
    </source>
</evidence>
<dbReference type="Pfam" id="PF01408">
    <property type="entry name" value="GFO_IDH_MocA"/>
    <property type="match status" value="1"/>
</dbReference>
<feature type="domain" description="Gfo/Idh/MocA-like oxidoreductase N-terminal" evidence="3">
    <location>
        <begin position="6"/>
        <end position="76"/>
    </location>
</feature>
<evidence type="ECO:0000259" key="3">
    <source>
        <dbReference type="Pfam" id="PF01408"/>
    </source>
</evidence>
<dbReference type="Proteomes" id="UP000293865">
    <property type="component" value="Unassembled WGS sequence"/>
</dbReference>
<dbReference type="AlphaFoldDB" id="A0A4Q2L4K2"/>
<sequence length="115" mass="12639">MTEEPVRIGVLGAARIVRGALLQPSTAVRGVEVVAIAARDPDRAAGYAAKHRIPRVHSSYAELLDDPDIDAVYVPMLREVIDAIRRGHLQHPRHSAADTLAVFRTIDVIFQQLRA</sequence>
<dbReference type="GO" id="GO:0000166">
    <property type="term" value="F:nucleotide binding"/>
    <property type="evidence" value="ECO:0007669"/>
    <property type="project" value="InterPro"/>
</dbReference>
<dbReference type="InterPro" id="IPR036291">
    <property type="entry name" value="NAD(P)-bd_dom_sf"/>
</dbReference>
<dbReference type="Gene3D" id="3.40.50.720">
    <property type="entry name" value="NAD(P)-binding Rossmann-like Domain"/>
    <property type="match status" value="1"/>
</dbReference>
<dbReference type="EMBL" id="SDPN01000004">
    <property type="protein sequence ID" value="RXZ72529.1"/>
    <property type="molecule type" value="Genomic_DNA"/>
</dbReference>
<gene>
    <name evidence="4" type="ORF">ESP51_03435</name>
</gene>
<proteinExistence type="inferred from homology"/>
<organism evidence="4 5">
    <name type="scientific">Agromyces albus</name>
    <dbReference type="NCBI Taxonomy" id="205332"/>
    <lineage>
        <taxon>Bacteria</taxon>
        <taxon>Bacillati</taxon>
        <taxon>Actinomycetota</taxon>
        <taxon>Actinomycetes</taxon>
        <taxon>Micrococcales</taxon>
        <taxon>Microbacteriaceae</taxon>
        <taxon>Agromyces</taxon>
    </lineage>
</organism>
<reference evidence="4 5" key="1">
    <citation type="submission" date="2019-01" db="EMBL/GenBank/DDBJ databases">
        <title>Agromyces.</title>
        <authorList>
            <person name="Li J."/>
        </authorList>
    </citation>
    <scope>NUCLEOTIDE SEQUENCE [LARGE SCALE GENOMIC DNA]</scope>
    <source>
        <strain evidence="4 5">DSM 15934</strain>
    </source>
</reference>
<dbReference type="RefSeq" id="WP_129519493.1">
    <property type="nucleotide sequence ID" value="NZ_SDPN01000004.1"/>
</dbReference>
<dbReference type="SUPFAM" id="SSF51735">
    <property type="entry name" value="NAD(P)-binding Rossmann-fold domains"/>
    <property type="match status" value="1"/>
</dbReference>
<dbReference type="PANTHER" id="PTHR22604">
    <property type="entry name" value="OXIDOREDUCTASES"/>
    <property type="match status" value="1"/>
</dbReference>